<dbReference type="eggNOG" id="COG1132">
    <property type="taxonomic scope" value="Bacteria"/>
</dbReference>
<evidence type="ECO:0000313" key="10">
    <source>
        <dbReference type="EMBL" id="ABD27675.1"/>
    </source>
</evidence>
<evidence type="ECO:0000259" key="9">
    <source>
        <dbReference type="PROSITE" id="PS50929"/>
    </source>
</evidence>
<dbReference type="Gene3D" id="1.20.1560.10">
    <property type="entry name" value="ABC transporter type 1, transmembrane domain"/>
    <property type="match status" value="1"/>
</dbReference>
<keyword evidence="6 7" id="KW-0472">Membrane</keyword>
<feature type="transmembrane region" description="Helical" evidence="7">
    <location>
        <begin position="153"/>
        <end position="173"/>
    </location>
</feature>
<reference evidence="11" key="1">
    <citation type="submission" date="2006-01" db="EMBL/GenBank/DDBJ databases">
        <title>Complete sequence of Novosphingobium aromaticivorans DSM 12444.</title>
        <authorList>
            <consortium name="US DOE Joint Genome Institute"/>
            <person name="Copeland A."/>
            <person name="Lucas S."/>
            <person name="Lapidus A."/>
            <person name="Barry K."/>
            <person name="Detter J.C."/>
            <person name="Glavina T."/>
            <person name="Hammon N."/>
            <person name="Israni S."/>
            <person name="Pitluck S."/>
            <person name="Chain P."/>
            <person name="Malfatti S."/>
            <person name="Shin M."/>
            <person name="Vergez L."/>
            <person name="Schmutz J."/>
            <person name="Larimer F."/>
            <person name="Land M."/>
            <person name="Kyrpides N."/>
            <person name="Ivanova N."/>
            <person name="Fredrickson J."/>
            <person name="Balkwill D."/>
            <person name="Romine M.F."/>
            <person name="Richardson P."/>
        </authorList>
    </citation>
    <scope>NUCLEOTIDE SEQUENCE [LARGE SCALE GENOMIC DNA]</scope>
    <source>
        <strain evidence="11">ATCC 700278 / DSM 12444 / CCUG 56034 / CIP 105152 / NBRC 16084 / F199</strain>
    </source>
</reference>
<keyword evidence="3" id="KW-0547">Nucleotide-binding</keyword>
<dbReference type="PROSITE" id="PS00211">
    <property type="entry name" value="ABC_TRANSPORTER_1"/>
    <property type="match status" value="1"/>
</dbReference>
<evidence type="ECO:0000256" key="1">
    <source>
        <dbReference type="ARBA" id="ARBA00004651"/>
    </source>
</evidence>
<feature type="transmembrane region" description="Helical" evidence="7">
    <location>
        <begin position="30"/>
        <end position="55"/>
    </location>
</feature>
<dbReference type="InterPro" id="IPR003593">
    <property type="entry name" value="AAA+_ATPase"/>
</dbReference>
<dbReference type="InterPro" id="IPR027417">
    <property type="entry name" value="P-loop_NTPase"/>
</dbReference>
<gene>
    <name evidence="10" type="ordered locus">Saro_3240</name>
</gene>
<dbReference type="Proteomes" id="UP000009134">
    <property type="component" value="Chromosome"/>
</dbReference>
<dbReference type="GO" id="GO:0140359">
    <property type="term" value="F:ABC-type transporter activity"/>
    <property type="evidence" value="ECO:0007669"/>
    <property type="project" value="InterPro"/>
</dbReference>
<dbReference type="RefSeq" id="WP_011446877.1">
    <property type="nucleotide sequence ID" value="NC_007794.1"/>
</dbReference>
<dbReference type="Pfam" id="PF00664">
    <property type="entry name" value="ABC_membrane"/>
    <property type="match status" value="1"/>
</dbReference>
<dbReference type="InterPro" id="IPR036640">
    <property type="entry name" value="ABC1_TM_sf"/>
</dbReference>
<dbReference type="SUPFAM" id="SSF52540">
    <property type="entry name" value="P-loop containing nucleoside triphosphate hydrolases"/>
    <property type="match status" value="1"/>
</dbReference>
<accession>Q2G398</accession>
<evidence type="ECO:0000313" key="11">
    <source>
        <dbReference type="Proteomes" id="UP000009134"/>
    </source>
</evidence>
<proteinExistence type="predicted"/>
<organism evidence="10 11">
    <name type="scientific">Novosphingobium aromaticivorans (strain ATCC 700278 / DSM 12444 / CCUG 56034 / CIP 105152 / NBRC 16084 / F199)</name>
    <dbReference type="NCBI Taxonomy" id="279238"/>
    <lineage>
        <taxon>Bacteria</taxon>
        <taxon>Pseudomonadati</taxon>
        <taxon>Pseudomonadota</taxon>
        <taxon>Alphaproteobacteria</taxon>
        <taxon>Sphingomonadales</taxon>
        <taxon>Sphingomonadaceae</taxon>
        <taxon>Novosphingobium</taxon>
    </lineage>
</organism>
<keyword evidence="5 7" id="KW-1133">Transmembrane helix</keyword>
<feature type="domain" description="ABC transmembrane type-1" evidence="9">
    <location>
        <begin position="27"/>
        <end position="301"/>
    </location>
</feature>
<dbReference type="InterPro" id="IPR011527">
    <property type="entry name" value="ABC1_TM_dom"/>
</dbReference>
<dbReference type="GO" id="GO:0005886">
    <property type="term" value="C:plasma membrane"/>
    <property type="evidence" value="ECO:0007669"/>
    <property type="project" value="UniProtKB-SubCell"/>
</dbReference>
<feature type="domain" description="ABC transporter" evidence="8">
    <location>
        <begin position="354"/>
        <end position="566"/>
    </location>
</feature>
<evidence type="ECO:0000256" key="2">
    <source>
        <dbReference type="ARBA" id="ARBA00022692"/>
    </source>
</evidence>
<dbReference type="GO" id="GO:0005524">
    <property type="term" value="F:ATP binding"/>
    <property type="evidence" value="ECO:0007669"/>
    <property type="project" value="UniProtKB-KW"/>
</dbReference>
<dbReference type="InterPro" id="IPR039421">
    <property type="entry name" value="Type_1_exporter"/>
</dbReference>
<dbReference type="Gene3D" id="3.40.50.300">
    <property type="entry name" value="P-loop containing nucleotide triphosphate hydrolases"/>
    <property type="match status" value="1"/>
</dbReference>
<dbReference type="EMBL" id="CP000248">
    <property type="protein sequence ID" value="ABD27675.1"/>
    <property type="molecule type" value="Genomic_DNA"/>
</dbReference>
<dbReference type="InterPro" id="IPR017871">
    <property type="entry name" value="ABC_transporter-like_CS"/>
</dbReference>
<dbReference type="GO" id="GO:0034040">
    <property type="term" value="F:ATPase-coupled lipid transmembrane transporter activity"/>
    <property type="evidence" value="ECO:0007669"/>
    <property type="project" value="TreeGrafter"/>
</dbReference>
<evidence type="ECO:0000256" key="3">
    <source>
        <dbReference type="ARBA" id="ARBA00022741"/>
    </source>
</evidence>
<evidence type="ECO:0000256" key="5">
    <source>
        <dbReference type="ARBA" id="ARBA00022989"/>
    </source>
</evidence>
<evidence type="ECO:0000256" key="6">
    <source>
        <dbReference type="ARBA" id="ARBA00023136"/>
    </source>
</evidence>
<feature type="transmembrane region" description="Helical" evidence="7">
    <location>
        <begin position="260"/>
        <end position="282"/>
    </location>
</feature>
<name>Q2G398_NOVAD</name>
<dbReference type="PROSITE" id="PS50929">
    <property type="entry name" value="ABC_TM1F"/>
    <property type="match status" value="1"/>
</dbReference>
<sequence>MSAETRRTTVAALRQLVDAAGVGRLTWIGILMAVSSLTEGIGLLLLVPITGVIAGEGAGLGELGRYLAPLQGMPVELLLASVVGLVVFRAVIVYLVLEAKTQLGFTMTRNIRIDTYTAVLGAEWRWLSGQSSASHAARIVGEADRVGSLGEDALSVATWAITGVVLIATAFAISWQLTAVSLFAAGVVAIAVVLLRARKLREGERYGEAYQAMQEQVTNGLFHLRAARIGGAEVSLASRFARTARAVEESELRFHRSVSLAHVAFQAIAAAMLGALIYVALLRFHTPLTVLVPVLVIMARLVPIASGIQHSVRRWTFNRPALDALHGLVAQARAHQEHADDGSPPPVLRERLELRGVSLRYPGRQRPVFDDFDLSIAAGCVVAICGPSGVGKSSLADMLGGLISPDAGEVAIDGEVLRDGARVRWRRRVAYVEQVPYLFDGTIAENLCWGLPGHDDAALERALDRAAALSFVQALPLGLQTRVGEAGRQFSGGERQRLALARALLREPDLLILDEVTAALDGANENAVRGTIRALKGSCTILILGHRAGLLELADQIVDLGTHATAP</sequence>
<evidence type="ECO:0000259" key="8">
    <source>
        <dbReference type="PROSITE" id="PS50893"/>
    </source>
</evidence>
<dbReference type="PANTHER" id="PTHR24221">
    <property type="entry name" value="ATP-BINDING CASSETTE SUB-FAMILY B"/>
    <property type="match status" value="1"/>
</dbReference>
<dbReference type="HOGENOM" id="CLU_000604_84_3_5"/>
<dbReference type="PROSITE" id="PS50893">
    <property type="entry name" value="ABC_TRANSPORTER_2"/>
    <property type="match status" value="1"/>
</dbReference>
<feature type="transmembrane region" description="Helical" evidence="7">
    <location>
        <begin position="179"/>
        <end position="197"/>
    </location>
</feature>
<dbReference type="STRING" id="279238.Saro_3240"/>
<feature type="transmembrane region" description="Helical" evidence="7">
    <location>
        <begin position="75"/>
        <end position="97"/>
    </location>
</feature>
<evidence type="ECO:0000256" key="7">
    <source>
        <dbReference type="SAM" id="Phobius"/>
    </source>
</evidence>
<keyword evidence="11" id="KW-1185">Reference proteome</keyword>
<dbReference type="KEGG" id="nar:Saro_3240"/>
<protein>
    <submittedName>
        <fullName evidence="10">ABC transporter related protein</fullName>
    </submittedName>
</protein>
<feature type="transmembrane region" description="Helical" evidence="7">
    <location>
        <begin position="288"/>
        <end position="308"/>
    </location>
</feature>
<dbReference type="PANTHER" id="PTHR24221:SF654">
    <property type="entry name" value="ATP-BINDING CASSETTE SUB-FAMILY B MEMBER 6"/>
    <property type="match status" value="1"/>
</dbReference>
<dbReference type="InterPro" id="IPR003439">
    <property type="entry name" value="ABC_transporter-like_ATP-bd"/>
</dbReference>
<dbReference type="AlphaFoldDB" id="Q2G398"/>
<keyword evidence="4" id="KW-0067">ATP-binding</keyword>
<dbReference type="GO" id="GO:0016887">
    <property type="term" value="F:ATP hydrolysis activity"/>
    <property type="evidence" value="ECO:0007669"/>
    <property type="project" value="InterPro"/>
</dbReference>
<dbReference type="Pfam" id="PF00005">
    <property type="entry name" value="ABC_tran"/>
    <property type="match status" value="1"/>
</dbReference>
<keyword evidence="2 7" id="KW-0812">Transmembrane</keyword>
<dbReference type="SMART" id="SM00382">
    <property type="entry name" value="AAA"/>
    <property type="match status" value="1"/>
</dbReference>
<comment type="subcellular location">
    <subcellularLocation>
        <location evidence="1">Cell membrane</location>
        <topology evidence="1">Multi-pass membrane protein</topology>
    </subcellularLocation>
</comment>
<dbReference type="SUPFAM" id="SSF90123">
    <property type="entry name" value="ABC transporter transmembrane region"/>
    <property type="match status" value="1"/>
</dbReference>
<evidence type="ECO:0000256" key="4">
    <source>
        <dbReference type="ARBA" id="ARBA00022840"/>
    </source>
</evidence>